<evidence type="ECO:0000259" key="3">
    <source>
        <dbReference type="Pfam" id="PF03936"/>
    </source>
</evidence>
<dbReference type="InterPro" id="IPR008930">
    <property type="entry name" value="Terpenoid_cyclase/PrenylTrfase"/>
</dbReference>
<dbReference type="PANTHER" id="PTHR31225">
    <property type="entry name" value="OS04G0344100 PROTEIN-RELATED"/>
    <property type="match status" value="1"/>
</dbReference>
<evidence type="ECO:0000259" key="2">
    <source>
        <dbReference type="Pfam" id="PF01397"/>
    </source>
</evidence>
<dbReference type="Pfam" id="PF01397">
    <property type="entry name" value="Terpene_synth"/>
    <property type="match status" value="1"/>
</dbReference>
<dbReference type="InterPro" id="IPR001906">
    <property type="entry name" value="Terpene_synth_N"/>
</dbReference>
<keyword evidence="5" id="KW-1185">Reference proteome</keyword>
<protein>
    <submittedName>
        <fullName evidence="4">Uncharacterized protein</fullName>
    </submittedName>
</protein>
<dbReference type="Pfam" id="PF03936">
    <property type="entry name" value="Terpene_synth_C"/>
    <property type="match status" value="1"/>
</dbReference>
<dbReference type="InterPro" id="IPR050148">
    <property type="entry name" value="Terpene_synthase-like"/>
</dbReference>
<keyword evidence="1" id="KW-0479">Metal-binding</keyword>
<name>A0ABS8WHS6_DATST</name>
<dbReference type="InterPro" id="IPR008949">
    <property type="entry name" value="Isoprenoid_synthase_dom_sf"/>
</dbReference>
<dbReference type="PANTHER" id="PTHR31225:SF226">
    <property type="entry name" value="SESQUITERPENE SYNTHASE-LIKE"/>
    <property type="match status" value="1"/>
</dbReference>
<evidence type="ECO:0000313" key="4">
    <source>
        <dbReference type="EMBL" id="MCE3049704.1"/>
    </source>
</evidence>
<dbReference type="SUPFAM" id="SSF48239">
    <property type="entry name" value="Terpenoid cyclases/Protein prenyltransferases"/>
    <property type="match status" value="1"/>
</dbReference>
<proteinExistence type="predicted"/>
<accession>A0ABS8WHS6</accession>
<dbReference type="InterPro" id="IPR005630">
    <property type="entry name" value="Terpene_synthase_metal-bd"/>
</dbReference>
<feature type="domain" description="Terpene synthase N-terminal" evidence="2">
    <location>
        <begin position="8"/>
        <end position="78"/>
    </location>
</feature>
<sequence>MFSLPSEADVFRKFTDDQGDFKKTLVNDVQGMLSLYEAAQFRVHGEQILDEAAAHHHPTEINFAQISNSLAQQVSSALKFPIRDGGGRVEIMKRLPYARDRLVELYFWSLGIYFEPQYSVARKIVTKFVFCSIMDDTYDTYGTLDELTLLQSAIERWNIDASEKLPPYMKIIYRALLDVYNEIEQELANENKSFLVNYSINEMKKLSRAYFQEAKWYHGKNVPTVEQYVKNGGLSSTYHLIAASFLLGMERVATKDAFDWIATEPLHTCCFRCHCKIAQ</sequence>
<dbReference type="Proteomes" id="UP000823775">
    <property type="component" value="Unassembled WGS sequence"/>
</dbReference>
<organism evidence="4 5">
    <name type="scientific">Datura stramonium</name>
    <name type="common">Jimsonweed</name>
    <name type="synonym">Common thornapple</name>
    <dbReference type="NCBI Taxonomy" id="4076"/>
    <lineage>
        <taxon>Eukaryota</taxon>
        <taxon>Viridiplantae</taxon>
        <taxon>Streptophyta</taxon>
        <taxon>Embryophyta</taxon>
        <taxon>Tracheophyta</taxon>
        <taxon>Spermatophyta</taxon>
        <taxon>Magnoliopsida</taxon>
        <taxon>eudicotyledons</taxon>
        <taxon>Gunneridae</taxon>
        <taxon>Pentapetalae</taxon>
        <taxon>asterids</taxon>
        <taxon>lamiids</taxon>
        <taxon>Solanales</taxon>
        <taxon>Solanaceae</taxon>
        <taxon>Solanoideae</taxon>
        <taxon>Datureae</taxon>
        <taxon>Datura</taxon>
    </lineage>
</organism>
<feature type="domain" description="Terpene synthase metal-binding" evidence="3">
    <location>
        <begin position="91"/>
        <end position="267"/>
    </location>
</feature>
<dbReference type="SUPFAM" id="SSF48576">
    <property type="entry name" value="Terpenoid synthases"/>
    <property type="match status" value="1"/>
</dbReference>
<evidence type="ECO:0000256" key="1">
    <source>
        <dbReference type="ARBA" id="ARBA00022723"/>
    </source>
</evidence>
<reference evidence="4 5" key="1">
    <citation type="journal article" date="2021" name="BMC Genomics">
        <title>Datura genome reveals duplications of psychoactive alkaloid biosynthetic genes and high mutation rate following tissue culture.</title>
        <authorList>
            <person name="Rajewski A."/>
            <person name="Carter-House D."/>
            <person name="Stajich J."/>
            <person name="Litt A."/>
        </authorList>
    </citation>
    <scope>NUCLEOTIDE SEQUENCE [LARGE SCALE GENOMIC DNA]</scope>
    <source>
        <strain evidence="4">AR-01</strain>
    </source>
</reference>
<gene>
    <name evidence="4" type="ORF">HAX54_045556</name>
</gene>
<comment type="caution">
    <text evidence="4">The sequence shown here is derived from an EMBL/GenBank/DDBJ whole genome shotgun (WGS) entry which is preliminary data.</text>
</comment>
<dbReference type="Gene3D" id="1.10.600.10">
    <property type="entry name" value="Farnesyl Diphosphate Synthase"/>
    <property type="match status" value="1"/>
</dbReference>
<evidence type="ECO:0000313" key="5">
    <source>
        <dbReference type="Proteomes" id="UP000823775"/>
    </source>
</evidence>
<dbReference type="EMBL" id="JACEIK010007079">
    <property type="protein sequence ID" value="MCE3049704.1"/>
    <property type="molecule type" value="Genomic_DNA"/>
</dbReference>